<proteinExistence type="predicted"/>
<feature type="signal peptide" evidence="1">
    <location>
        <begin position="1"/>
        <end position="17"/>
    </location>
</feature>
<dbReference type="Proteomes" id="UP000813444">
    <property type="component" value="Unassembled WGS sequence"/>
</dbReference>
<dbReference type="SUPFAM" id="SSF55797">
    <property type="entry name" value="PR-1-like"/>
    <property type="match status" value="1"/>
</dbReference>
<name>A0A8K0SK46_9HYPO</name>
<dbReference type="AlphaFoldDB" id="A0A8K0SK46"/>
<dbReference type="InterPro" id="IPR014044">
    <property type="entry name" value="CAP_dom"/>
</dbReference>
<keyword evidence="1" id="KW-0732">Signal</keyword>
<feature type="chain" id="PRO_5035459409" evidence="1">
    <location>
        <begin position="18"/>
        <end position="205"/>
    </location>
</feature>
<dbReference type="Pfam" id="PF00188">
    <property type="entry name" value="CAP"/>
    <property type="match status" value="1"/>
</dbReference>
<reference evidence="3" key="1">
    <citation type="journal article" date="2021" name="Nat. Commun.">
        <title>Genetic determinants of endophytism in the Arabidopsis root mycobiome.</title>
        <authorList>
            <person name="Mesny F."/>
            <person name="Miyauchi S."/>
            <person name="Thiergart T."/>
            <person name="Pickel B."/>
            <person name="Atanasova L."/>
            <person name="Karlsson M."/>
            <person name="Huettel B."/>
            <person name="Barry K.W."/>
            <person name="Haridas S."/>
            <person name="Chen C."/>
            <person name="Bauer D."/>
            <person name="Andreopoulos W."/>
            <person name="Pangilinan J."/>
            <person name="LaButti K."/>
            <person name="Riley R."/>
            <person name="Lipzen A."/>
            <person name="Clum A."/>
            <person name="Drula E."/>
            <person name="Henrissat B."/>
            <person name="Kohler A."/>
            <person name="Grigoriev I.V."/>
            <person name="Martin F.M."/>
            <person name="Hacquard S."/>
        </authorList>
    </citation>
    <scope>NUCLEOTIDE SEQUENCE</scope>
    <source>
        <strain evidence="3">MPI-CAGE-CH-0235</strain>
    </source>
</reference>
<dbReference type="PRINTS" id="PR00837">
    <property type="entry name" value="V5TPXLIKE"/>
</dbReference>
<evidence type="ECO:0000256" key="1">
    <source>
        <dbReference type="SAM" id="SignalP"/>
    </source>
</evidence>
<dbReference type="SMART" id="SM00198">
    <property type="entry name" value="SCP"/>
    <property type="match status" value="1"/>
</dbReference>
<dbReference type="InterPro" id="IPR035940">
    <property type="entry name" value="CAP_sf"/>
</dbReference>
<keyword evidence="4" id="KW-1185">Reference proteome</keyword>
<organism evidence="3 4">
    <name type="scientific">Stachybotrys elegans</name>
    <dbReference type="NCBI Taxonomy" id="80388"/>
    <lineage>
        <taxon>Eukaryota</taxon>
        <taxon>Fungi</taxon>
        <taxon>Dikarya</taxon>
        <taxon>Ascomycota</taxon>
        <taxon>Pezizomycotina</taxon>
        <taxon>Sordariomycetes</taxon>
        <taxon>Hypocreomycetidae</taxon>
        <taxon>Hypocreales</taxon>
        <taxon>Stachybotryaceae</taxon>
        <taxon>Stachybotrys</taxon>
    </lineage>
</organism>
<dbReference type="Gene3D" id="3.40.33.10">
    <property type="entry name" value="CAP"/>
    <property type="match status" value="1"/>
</dbReference>
<dbReference type="PANTHER" id="PTHR10334">
    <property type="entry name" value="CYSTEINE-RICH SECRETORY PROTEIN-RELATED"/>
    <property type="match status" value="1"/>
</dbReference>
<accession>A0A8K0SK46</accession>
<evidence type="ECO:0000259" key="2">
    <source>
        <dbReference type="SMART" id="SM00198"/>
    </source>
</evidence>
<sequence>MLLVYLLSVLHAATALAQTVIVTVQPPIPSDVPQWASDRLFTSAVLNSTNTYRAEHNASDVTWNETLARFASAHLDDDDGGGGCDFEHSGGPYGENLAIGYPNVTASVEAWGDERGGYDFGAAEFSPETGHFTQLVWKDTTDVGCERRLCGRRGWYLACEYWPRGNVQGQFEAQVEPQEGGSSRLGPQRGALLACLVLVWCRGLL</sequence>
<dbReference type="GO" id="GO:0005576">
    <property type="term" value="C:extracellular region"/>
    <property type="evidence" value="ECO:0007669"/>
    <property type="project" value="InterPro"/>
</dbReference>
<evidence type="ECO:0000313" key="3">
    <source>
        <dbReference type="EMBL" id="KAH7308039.1"/>
    </source>
</evidence>
<dbReference type="InterPro" id="IPR001283">
    <property type="entry name" value="CRISP-related"/>
</dbReference>
<feature type="domain" description="SCP" evidence="2">
    <location>
        <begin position="40"/>
        <end position="169"/>
    </location>
</feature>
<evidence type="ECO:0000313" key="4">
    <source>
        <dbReference type="Proteomes" id="UP000813444"/>
    </source>
</evidence>
<dbReference type="EMBL" id="JAGPNK010000016">
    <property type="protein sequence ID" value="KAH7308039.1"/>
    <property type="molecule type" value="Genomic_DNA"/>
</dbReference>
<dbReference type="PROSITE" id="PS01009">
    <property type="entry name" value="CRISP_1"/>
    <property type="match status" value="1"/>
</dbReference>
<gene>
    <name evidence="3" type="ORF">B0I35DRAFT_483329</name>
</gene>
<protein>
    <submittedName>
        <fullName evidence="3">CAP domain-containing protein</fullName>
    </submittedName>
</protein>
<dbReference type="OrthoDB" id="337038at2759"/>
<comment type="caution">
    <text evidence="3">The sequence shown here is derived from an EMBL/GenBank/DDBJ whole genome shotgun (WGS) entry which is preliminary data.</text>
</comment>
<dbReference type="InterPro" id="IPR018244">
    <property type="entry name" value="Allrgn_V5/Tpx1_CS"/>
</dbReference>